<evidence type="ECO:0000313" key="2">
    <source>
        <dbReference type="Proteomes" id="UP000323876"/>
    </source>
</evidence>
<proteinExistence type="predicted"/>
<organism evidence="1 2">
    <name type="scientific">Nocardia colli</name>
    <dbReference type="NCBI Taxonomy" id="2545717"/>
    <lineage>
        <taxon>Bacteria</taxon>
        <taxon>Bacillati</taxon>
        <taxon>Actinomycetota</taxon>
        <taxon>Actinomycetes</taxon>
        <taxon>Mycobacteriales</taxon>
        <taxon>Nocardiaceae</taxon>
        <taxon>Nocardia</taxon>
    </lineage>
</organism>
<dbReference type="Proteomes" id="UP000323876">
    <property type="component" value="Unassembled WGS sequence"/>
</dbReference>
<dbReference type="InterPro" id="IPR015068">
    <property type="entry name" value="DUF1877"/>
</dbReference>
<evidence type="ECO:0000313" key="1">
    <source>
        <dbReference type="EMBL" id="KAA8877202.1"/>
    </source>
</evidence>
<comment type="caution">
    <text evidence="1">The sequence shown here is derived from an EMBL/GenBank/DDBJ whole genome shotgun (WGS) entry which is preliminary data.</text>
</comment>
<protein>
    <submittedName>
        <fullName evidence="1">DUF1877 family protein</fullName>
    </submittedName>
</protein>
<keyword evidence="2" id="KW-1185">Reference proteome</keyword>
<dbReference type="AlphaFoldDB" id="A0A5N0DJF8"/>
<gene>
    <name evidence="1" type="ORF">F3087_45545</name>
</gene>
<dbReference type="SUPFAM" id="SSF111069">
    <property type="entry name" value="Hypothetical protein yfbM"/>
    <property type="match status" value="1"/>
</dbReference>
<dbReference type="OrthoDB" id="5354816at2"/>
<reference evidence="1 2" key="1">
    <citation type="submission" date="2019-09" db="EMBL/GenBank/DDBJ databases">
        <authorList>
            <person name="Wang X."/>
        </authorList>
    </citation>
    <scope>NUCLEOTIDE SEQUENCE [LARGE SCALE GENOMIC DNA]</scope>
    <source>
        <strain evidence="1 2">CICC 11023</strain>
    </source>
</reference>
<sequence>MGMVVSFTRVTSAELARIKAAPHDATDIIDAREHTRKEPSGYIDKAWGGLEYLFEHAHIGVDLFADGELIDEDRMLYAWSADLVNATADQLRVTPFAKLAEYFDAEDMDDSDVYPNIWVRDGDELGLGYLRLNYAELIRFFEFAAESGSAAVMSFG</sequence>
<dbReference type="EMBL" id="VXLC01000057">
    <property type="protein sequence ID" value="KAA8877202.1"/>
    <property type="molecule type" value="Genomic_DNA"/>
</dbReference>
<name>A0A5N0DJF8_9NOCA</name>
<dbReference type="RefSeq" id="WP_150408450.1">
    <property type="nucleotide sequence ID" value="NZ_VXLC01000057.1"/>
</dbReference>
<dbReference type="InterPro" id="IPR035944">
    <property type="entry name" value="YfbM-like_sf"/>
</dbReference>
<accession>A0A5N0DJF8</accession>
<dbReference type="Gene3D" id="3.40.1760.10">
    <property type="entry name" value="YfbM-like super family"/>
    <property type="match status" value="1"/>
</dbReference>
<dbReference type="Pfam" id="PF08974">
    <property type="entry name" value="DUF1877"/>
    <property type="match status" value="1"/>
</dbReference>